<evidence type="ECO:0000256" key="2">
    <source>
        <dbReference type="ARBA" id="ARBA00022630"/>
    </source>
</evidence>
<feature type="domain" description="Reductase C-terminal" evidence="6">
    <location>
        <begin position="316"/>
        <end position="404"/>
    </location>
</feature>
<dbReference type="Gene3D" id="3.30.390.30">
    <property type="match status" value="1"/>
</dbReference>
<dbReference type="RefSeq" id="WP_114713080.1">
    <property type="nucleotide sequence ID" value="NZ_KZ857259.1"/>
</dbReference>
<name>A0A370KQJ5_9HYPH</name>
<proteinExistence type="predicted"/>
<dbReference type="AlphaFoldDB" id="A0A370KQJ5"/>
<dbReference type="InterPro" id="IPR023753">
    <property type="entry name" value="FAD/NAD-binding_dom"/>
</dbReference>
<keyword evidence="2" id="KW-0285">Flavoprotein</keyword>
<dbReference type="PANTHER" id="PTHR43557:SF2">
    <property type="entry name" value="RIESKE DOMAIN-CONTAINING PROTEIN-RELATED"/>
    <property type="match status" value="1"/>
</dbReference>
<evidence type="ECO:0000256" key="1">
    <source>
        <dbReference type="ARBA" id="ARBA00001974"/>
    </source>
</evidence>
<dbReference type="InterPro" id="IPR036188">
    <property type="entry name" value="FAD/NAD-bd_sf"/>
</dbReference>
<dbReference type="InterPro" id="IPR016156">
    <property type="entry name" value="FAD/NAD-linked_Rdtase_dimer_sf"/>
</dbReference>
<protein>
    <submittedName>
        <fullName evidence="7">Ferredoxin reductase</fullName>
    </submittedName>
</protein>
<dbReference type="Gene3D" id="3.50.50.60">
    <property type="entry name" value="FAD/NAD(P)-binding domain"/>
    <property type="match status" value="2"/>
</dbReference>
<evidence type="ECO:0000259" key="6">
    <source>
        <dbReference type="Pfam" id="PF14759"/>
    </source>
</evidence>
<keyword evidence="3" id="KW-0274">FAD</keyword>
<evidence type="ECO:0000313" key="8">
    <source>
        <dbReference type="Proteomes" id="UP000254939"/>
    </source>
</evidence>
<dbReference type="EMBL" id="NAAC01000012">
    <property type="protein sequence ID" value="RDJ11754.1"/>
    <property type="molecule type" value="Genomic_DNA"/>
</dbReference>
<dbReference type="Pfam" id="PF14759">
    <property type="entry name" value="Reductase_C"/>
    <property type="match status" value="1"/>
</dbReference>
<evidence type="ECO:0000256" key="4">
    <source>
        <dbReference type="ARBA" id="ARBA00023002"/>
    </source>
</evidence>
<evidence type="ECO:0000256" key="3">
    <source>
        <dbReference type="ARBA" id="ARBA00022827"/>
    </source>
</evidence>
<reference evidence="7 8" key="1">
    <citation type="submission" date="2017-03" db="EMBL/GenBank/DDBJ databases">
        <title>Genome analysis of Rhizobial strains effectives or ineffectives for nitrogen fixation isolated from bean seeds.</title>
        <authorList>
            <person name="Peralta H."/>
            <person name="Aguilar-Vera A."/>
            <person name="Mora Y."/>
            <person name="Vargas-Lagunas C."/>
            <person name="Girard L."/>
            <person name="Mora J."/>
        </authorList>
    </citation>
    <scope>NUCLEOTIDE SEQUENCE [LARGE SCALE GENOMIC DNA]</scope>
    <source>
        <strain evidence="7 8">CCGM3</strain>
    </source>
</reference>
<accession>A0A370KQJ5</accession>
<dbReference type="OrthoDB" id="7809559at2"/>
<sequence length="407" mass="43627">MEEFVIVGGGQCGARAALALRDQGFDGDITLIGEERHLPYERPPLSKEHLMSPEGIEPPFVVSSSVLAERKIATVTGDAAVGLDRQSRSVELASGRRVSYDKLLLATGSSPRKLASVEGMEHVFYLRTHDDAQRLSQRLVPGGHLAIIGAGFIGLELAAAARQRGLEVTVIEALPRILMRAVPEAIAARVHALHRARGVRILCGTSAGQIAAHDTGITLSLNDGEILDATTLVVGIGAEPRCELAHQAGLSVENGIAVDATLQTSDPAIYAAGDCCSFPYGDKRIRLEAWRNAQDQGAHASANMLGAERPYEIVPWFWSDQYDFSLQIAGLANESTSTITREIDEEALILFHLADNQRIVAASGWARGNRIARDIKVAEMLIAQRAKPAPNALSSPAVSLKSLLSRS</sequence>
<dbReference type="Pfam" id="PF07992">
    <property type="entry name" value="Pyr_redox_2"/>
    <property type="match status" value="1"/>
</dbReference>
<dbReference type="SUPFAM" id="SSF55424">
    <property type="entry name" value="FAD/NAD-linked reductases, dimerisation (C-terminal) domain"/>
    <property type="match status" value="1"/>
</dbReference>
<comment type="caution">
    <text evidence="7">The sequence shown here is derived from an EMBL/GenBank/DDBJ whole genome shotgun (WGS) entry which is preliminary data.</text>
</comment>
<dbReference type="PANTHER" id="PTHR43557">
    <property type="entry name" value="APOPTOSIS-INDUCING FACTOR 1"/>
    <property type="match status" value="1"/>
</dbReference>
<evidence type="ECO:0000259" key="5">
    <source>
        <dbReference type="Pfam" id="PF07992"/>
    </source>
</evidence>
<comment type="cofactor">
    <cofactor evidence="1">
        <name>FAD</name>
        <dbReference type="ChEBI" id="CHEBI:57692"/>
    </cofactor>
</comment>
<dbReference type="Proteomes" id="UP000254939">
    <property type="component" value="Unassembled WGS sequence"/>
</dbReference>
<gene>
    <name evidence="7" type="ORF">B5K06_12060</name>
</gene>
<feature type="domain" description="FAD/NAD(P)-binding" evidence="5">
    <location>
        <begin position="4"/>
        <end position="297"/>
    </location>
</feature>
<dbReference type="PRINTS" id="PR00368">
    <property type="entry name" value="FADPNR"/>
</dbReference>
<keyword evidence="4" id="KW-0560">Oxidoreductase</keyword>
<dbReference type="SUPFAM" id="SSF51905">
    <property type="entry name" value="FAD/NAD(P)-binding domain"/>
    <property type="match status" value="2"/>
</dbReference>
<dbReference type="GO" id="GO:0005737">
    <property type="term" value="C:cytoplasm"/>
    <property type="evidence" value="ECO:0007669"/>
    <property type="project" value="TreeGrafter"/>
</dbReference>
<organism evidence="7 8">
    <name type="scientific">Rhizobium grahamii</name>
    <dbReference type="NCBI Taxonomy" id="1120045"/>
    <lineage>
        <taxon>Bacteria</taxon>
        <taxon>Pseudomonadati</taxon>
        <taxon>Pseudomonadota</taxon>
        <taxon>Alphaproteobacteria</taxon>
        <taxon>Hyphomicrobiales</taxon>
        <taxon>Rhizobiaceae</taxon>
        <taxon>Rhizobium/Agrobacterium group</taxon>
        <taxon>Rhizobium</taxon>
    </lineage>
</organism>
<dbReference type="GO" id="GO:0016651">
    <property type="term" value="F:oxidoreductase activity, acting on NAD(P)H"/>
    <property type="evidence" value="ECO:0007669"/>
    <property type="project" value="TreeGrafter"/>
</dbReference>
<dbReference type="InterPro" id="IPR028202">
    <property type="entry name" value="Reductase_C"/>
</dbReference>
<dbReference type="PRINTS" id="PR00411">
    <property type="entry name" value="PNDRDTASEI"/>
</dbReference>
<evidence type="ECO:0000313" key="7">
    <source>
        <dbReference type="EMBL" id="RDJ11754.1"/>
    </source>
</evidence>
<dbReference type="InterPro" id="IPR050446">
    <property type="entry name" value="FAD-oxidoreductase/Apoptosis"/>
</dbReference>